<evidence type="ECO:0000313" key="3">
    <source>
        <dbReference type="EMBL" id="MFB9052874.1"/>
    </source>
</evidence>
<feature type="signal peptide" evidence="1">
    <location>
        <begin position="1"/>
        <end position="20"/>
    </location>
</feature>
<dbReference type="EMBL" id="JBHMEZ010000003">
    <property type="protein sequence ID" value="MFB9052874.1"/>
    <property type="molecule type" value="Genomic_DNA"/>
</dbReference>
<reference evidence="3 4" key="1">
    <citation type="submission" date="2024-09" db="EMBL/GenBank/DDBJ databases">
        <authorList>
            <person name="Sun Q."/>
            <person name="Mori K."/>
        </authorList>
    </citation>
    <scope>NUCLEOTIDE SEQUENCE [LARGE SCALE GENOMIC DNA]</scope>
    <source>
        <strain evidence="3 4">CECT 8286</strain>
    </source>
</reference>
<evidence type="ECO:0000313" key="4">
    <source>
        <dbReference type="Proteomes" id="UP001589605"/>
    </source>
</evidence>
<name>A0ABV5F0C2_9FLAO</name>
<organism evidence="3 4">
    <name type="scientific">Formosa undariae</name>
    <dbReference type="NCBI Taxonomy" id="1325436"/>
    <lineage>
        <taxon>Bacteria</taxon>
        <taxon>Pseudomonadati</taxon>
        <taxon>Bacteroidota</taxon>
        <taxon>Flavobacteriia</taxon>
        <taxon>Flavobacteriales</taxon>
        <taxon>Flavobacteriaceae</taxon>
        <taxon>Formosa</taxon>
    </lineage>
</organism>
<dbReference type="InterPro" id="IPR025665">
    <property type="entry name" value="Beta-barrel_OMP_2"/>
</dbReference>
<comment type="caution">
    <text evidence="3">The sequence shown here is derived from an EMBL/GenBank/DDBJ whole genome shotgun (WGS) entry which is preliminary data.</text>
</comment>
<dbReference type="Pfam" id="PF13568">
    <property type="entry name" value="OMP_b-brl_2"/>
    <property type="match status" value="1"/>
</dbReference>
<feature type="domain" description="Outer membrane protein beta-barrel" evidence="2">
    <location>
        <begin position="20"/>
        <end position="163"/>
    </location>
</feature>
<keyword evidence="4" id="KW-1185">Reference proteome</keyword>
<proteinExistence type="predicted"/>
<accession>A0ABV5F0C2</accession>
<evidence type="ECO:0000256" key="1">
    <source>
        <dbReference type="SAM" id="SignalP"/>
    </source>
</evidence>
<keyword evidence="1" id="KW-0732">Signal</keyword>
<sequence length="195" mass="21433">MKKLMAILCVVFATIQFTSAQTGSGFGVKGGLNYSSSGNYTSSIGENIEHSDKNVGFNIGVFGKFGTKIYLKHEVVYSQTNQSYNQDDFKIKKVDSPVLLGVKLIGPLSIFAGPSFHYILNAKLNDIEADGRNSRDITVGLNVGFAFNINRIGIDLRYSQGLDPYELEFRTSNGSNIVTIDSKPEQLILNISYKL</sequence>
<evidence type="ECO:0000259" key="2">
    <source>
        <dbReference type="Pfam" id="PF13568"/>
    </source>
</evidence>
<dbReference type="RefSeq" id="WP_382382049.1">
    <property type="nucleotide sequence ID" value="NZ_JBHMEZ010000003.1"/>
</dbReference>
<protein>
    <submittedName>
        <fullName evidence="3">Outer membrane beta-barrel protein</fullName>
    </submittedName>
</protein>
<feature type="chain" id="PRO_5047026897" evidence="1">
    <location>
        <begin position="21"/>
        <end position="195"/>
    </location>
</feature>
<dbReference type="Proteomes" id="UP001589605">
    <property type="component" value="Unassembled WGS sequence"/>
</dbReference>
<gene>
    <name evidence="3" type="ORF">ACFFVB_07240</name>
</gene>